<dbReference type="PANTHER" id="PTHR23076:SF58">
    <property type="entry name" value="INACTIVE ATP-DEPENDENT ZINC METALLOPROTEASE FTSHI 5, CHLOROPLASTIC-RELATED"/>
    <property type="match status" value="1"/>
</dbReference>
<dbReference type="InterPro" id="IPR003959">
    <property type="entry name" value="ATPase_AAA_core"/>
</dbReference>
<dbReference type="SUPFAM" id="SSF52540">
    <property type="entry name" value="P-loop containing nucleoside triphosphate hydrolases"/>
    <property type="match status" value="1"/>
</dbReference>
<dbReference type="Gene3D" id="1.10.8.60">
    <property type="match status" value="1"/>
</dbReference>
<dbReference type="PROSITE" id="PS00675">
    <property type="entry name" value="SIGMA54_INTERACT_1"/>
    <property type="match status" value="1"/>
</dbReference>
<feature type="domain" description="AAA+ ATPase" evidence="3">
    <location>
        <begin position="841"/>
        <end position="981"/>
    </location>
</feature>
<evidence type="ECO:0000313" key="4">
    <source>
        <dbReference type="EMBL" id="KAL2634305.1"/>
    </source>
</evidence>
<dbReference type="InterPro" id="IPR037219">
    <property type="entry name" value="Peptidase_M41-like"/>
</dbReference>
<keyword evidence="2" id="KW-1133">Transmembrane helix</keyword>
<dbReference type="Pfam" id="PF00004">
    <property type="entry name" value="AAA"/>
    <property type="match status" value="1"/>
</dbReference>
<dbReference type="Gene3D" id="3.40.50.300">
    <property type="entry name" value="P-loop containing nucleotide triphosphate hydrolases"/>
    <property type="match status" value="1"/>
</dbReference>
<keyword evidence="5" id="KW-1185">Reference proteome</keyword>
<dbReference type="Proteomes" id="UP001605036">
    <property type="component" value="Unassembled WGS sequence"/>
</dbReference>
<dbReference type="InterPro" id="IPR000642">
    <property type="entry name" value="Peptidase_M41"/>
</dbReference>
<sequence>MIGTAHCHSSRLLSPHSSLLLKSPSSSNLQFVSFIGSRGKTSRFRSHGASNPGLISSFYGERCRFFPGFMVLEPRGICRLGIHCSGDWPEDKREEFVSNSETDATRSSSFLEVAKSGFAVNCLTAGRLCLLELWILSRRRILEKGRMISRSVKGIGKMLVVALVFIVVGLSPTKLLHRRALAAPPVASTASKNSRTNAISVVEEETDKYVREMETKVIEVEAIEQKLADLEVLEAETAEGRHSERQFIRNIKQALGGKGRGKEAGAIRQSEEFLKRLQKEKSVVEKEVAINVDEYKSILKELDTMDVGSTQREAKEETLKVAEDKLVISWRKLIVLEAAVQRIFDLWTEILRVKQGVGEEQIYAKELERIAADLESQKQAEKEAKILPLATKVTSGEESFESIIDEEDRETLEKLEEAQQKARKLKALMNKLVENLYVPLDQEDPEYQELLAEVKSILPPEMRATFGLGKENNAPVDDLQMALDWKSWQGEVDEDLKTFLSQNPEKGEEFIQEVQKEVLVARDRVLAQTWYDEQEKRWEMEPTAALLAIDKKLAGRARIRHDRCLMYLTLKGDDREYYVNTRAFNSRYEDEGGFDMMYMKLIMSAVPTSIETMWIPFKDWEFERLFLLPFKIVYWLLEDLWNSSLVTSVRPFYFKTLNGVFEEQMIRFGFPLVQNLLPQRLRVSLGFDLAEGAEAAEPTDIMIWQQEAQKHVEARYGEGSGSPAWWISLPVRTYIVGMPLLFVVKLALKVVLYPFQPQELEMNETEWKEKLQEKMEKELEPQMKKQTLDPIKSVFDKMKRVKRPEVLLKDFAGIDVIKEEISEVIRFLKDPKLFKEMGARPPRGVLIVGDSGTGKTTLALAIAAEARVPMIELQGAELEGGSWVGQGASNVRELFKTARELAPLIIFMDDFDHFAGVRGATSDTRKQDHESLINQLLVELDGFETQEGVVLVATTSRPYAIDEALRRPGRMDRTIELPLPNKREREQMLRQIALSTMDSHLVDYVDWSRVAEKTAGLTPAQLKHVPEGLEAIAVSSRIVDDEELFSIFGWLALVGKIAPKWFMESKWYKKYNDNLLDWLGLRVSKEDLTNAVECLDVYGETKPGIELYDPPYIWTREFKYPHAVWAVGKGLVTLLLPNYDMLDLIWLDPRSWEGIAFTKTSQRLEGGFEETETMTRSYYEKELVSCFGSFVASRMLLPFGQNNNLSKFEMENAREIATRMVMEYGWAPDDSPMIYQTDGSPTALSMGDEHEGEVAEKINKLFFTACEKAAEMLERNKPVMEAMVEHLLTWDVIGKQDIARLMEEKGAVLEQEPFSLVPYTHIEIVVGMDLSRERHELLVSRFSLTTVSVRSG</sequence>
<evidence type="ECO:0000256" key="1">
    <source>
        <dbReference type="SAM" id="Coils"/>
    </source>
</evidence>
<dbReference type="PANTHER" id="PTHR23076">
    <property type="entry name" value="METALLOPROTEASE M41 FTSH"/>
    <property type="match status" value="1"/>
</dbReference>
<evidence type="ECO:0000259" key="3">
    <source>
        <dbReference type="SMART" id="SM00382"/>
    </source>
</evidence>
<feature type="transmembrane region" description="Helical" evidence="2">
    <location>
        <begin position="158"/>
        <end position="176"/>
    </location>
</feature>
<keyword evidence="2" id="KW-0472">Membrane</keyword>
<evidence type="ECO:0000256" key="2">
    <source>
        <dbReference type="SAM" id="Phobius"/>
    </source>
</evidence>
<keyword evidence="1" id="KW-0175">Coiled coil</keyword>
<dbReference type="SUPFAM" id="SSF140990">
    <property type="entry name" value="FtsH protease domain-like"/>
    <property type="match status" value="1"/>
</dbReference>
<proteinExistence type="predicted"/>
<reference evidence="4 5" key="1">
    <citation type="submission" date="2024-09" db="EMBL/GenBank/DDBJ databases">
        <title>Chromosome-scale assembly of Riccia fluitans.</title>
        <authorList>
            <person name="Paukszto L."/>
            <person name="Sawicki J."/>
            <person name="Karawczyk K."/>
            <person name="Piernik-Szablinska J."/>
            <person name="Szczecinska M."/>
            <person name="Mazdziarz M."/>
        </authorList>
    </citation>
    <scope>NUCLEOTIDE SEQUENCE [LARGE SCALE GENOMIC DNA]</scope>
    <source>
        <strain evidence="4">Rf_01</strain>
        <tissue evidence="4">Aerial parts of the thallus</tissue>
    </source>
</reference>
<dbReference type="Pfam" id="PF01434">
    <property type="entry name" value="Peptidase_M41"/>
    <property type="match status" value="1"/>
</dbReference>
<dbReference type="FunFam" id="3.40.50.300:FF:002568">
    <property type="entry name" value="Cell division protein (FtsH)"/>
    <property type="match status" value="1"/>
</dbReference>
<name>A0ABD1YUE3_9MARC</name>
<feature type="coiled-coil region" evidence="1">
    <location>
        <begin position="408"/>
        <end position="435"/>
    </location>
</feature>
<dbReference type="SMART" id="SM00382">
    <property type="entry name" value="AAA"/>
    <property type="match status" value="1"/>
</dbReference>
<accession>A0ABD1YUE3</accession>
<dbReference type="PROSITE" id="PS00674">
    <property type="entry name" value="AAA"/>
    <property type="match status" value="1"/>
</dbReference>
<evidence type="ECO:0000313" key="5">
    <source>
        <dbReference type="Proteomes" id="UP001605036"/>
    </source>
</evidence>
<gene>
    <name evidence="4" type="ORF">R1flu_005784</name>
</gene>
<dbReference type="EMBL" id="JBHFFA010000003">
    <property type="protein sequence ID" value="KAL2634305.1"/>
    <property type="molecule type" value="Genomic_DNA"/>
</dbReference>
<dbReference type="GO" id="GO:0005737">
    <property type="term" value="C:cytoplasm"/>
    <property type="evidence" value="ECO:0007669"/>
    <property type="project" value="UniProtKB-ARBA"/>
</dbReference>
<keyword evidence="2" id="KW-0812">Transmembrane</keyword>
<dbReference type="Gene3D" id="1.20.58.760">
    <property type="entry name" value="Peptidase M41"/>
    <property type="match status" value="1"/>
</dbReference>
<dbReference type="InterPro" id="IPR025662">
    <property type="entry name" value="Sigma_54_int_dom_ATP-bd_1"/>
</dbReference>
<dbReference type="InterPro" id="IPR027417">
    <property type="entry name" value="P-loop_NTPase"/>
</dbReference>
<dbReference type="InterPro" id="IPR003960">
    <property type="entry name" value="ATPase_AAA_CS"/>
</dbReference>
<dbReference type="InterPro" id="IPR003593">
    <property type="entry name" value="AAA+_ATPase"/>
</dbReference>
<protein>
    <recommendedName>
        <fullName evidence="3">AAA+ ATPase domain-containing protein</fullName>
    </recommendedName>
</protein>
<organism evidence="4 5">
    <name type="scientific">Riccia fluitans</name>
    <dbReference type="NCBI Taxonomy" id="41844"/>
    <lineage>
        <taxon>Eukaryota</taxon>
        <taxon>Viridiplantae</taxon>
        <taxon>Streptophyta</taxon>
        <taxon>Embryophyta</taxon>
        <taxon>Marchantiophyta</taxon>
        <taxon>Marchantiopsida</taxon>
        <taxon>Marchantiidae</taxon>
        <taxon>Marchantiales</taxon>
        <taxon>Ricciaceae</taxon>
        <taxon>Riccia</taxon>
    </lineage>
</organism>
<comment type="caution">
    <text evidence="4">The sequence shown here is derived from an EMBL/GenBank/DDBJ whole genome shotgun (WGS) entry which is preliminary data.</text>
</comment>